<comment type="caution">
    <text evidence="2">The sequence shown here is derived from an EMBL/GenBank/DDBJ whole genome shotgun (WGS) entry which is preliminary data.</text>
</comment>
<proteinExistence type="predicted"/>
<dbReference type="Proteomes" id="UP000256329">
    <property type="component" value="Unassembled WGS sequence"/>
</dbReference>
<dbReference type="OrthoDB" id="1726628at2"/>
<gene>
    <name evidence="2" type="ORF">DXX99_09425</name>
</gene>
<protein>
    <submittedName>
        <fullName evidence="2">Uncharacterized protein</fullName>
    </submittedName>
</protein>
<dbReference type="EMBL" id="QSLN01000020">
    <property type="protein sequence ID" value="RDV81251.1"/>
    <property type="molecule type" value="Genomic_DNA"/>
</dbReference>
<dbReference type="RefSeq" id="WP_115793236.1">
    <property type="nucleotide sequence ID" value="NZ_QSLN01000020.1"/>
</dbReference>
<organism evidence="2 3">
    <name type="scientific">Ammonifex thiophilus</name>
    <dbReference type="NCBI Taxonomy" id="444093"/>
    <lineage>
        <taxon>Bacteria</taxon>
        <taxon>Bacillati</taxon>
        <taxon>Bacillota</taxon>
        <taxon>Clostridia</taxon>
        <taxon>Thermoanaerobacterales</taxon>
        <taxon>Thermoanaerobacteraceae</taxon>
        <taxon>Ammonifex</taxon>
    </lineage>
</organism>
<name>A0A3D8P1E9_9THEO</name>
<evidence type="ECO:0000313" key="2">
    <source>
        <dbReference type="EMBL" id="RDV81251.1"/>
    </source>
</evidence>
<reference evidence="2 3" key="1">
    <citation type="submission" date="2018-08" db="EMBL/GenBank/DDBJ databases">
        <title>Form III RuBisCO-mediated autotrophy in Thermodesulfobium bacteria.</title>
        <authorList>
            <person name="Toshchakov S.V."/>
            <person name="Kublanov I.V."/>
            <person name="Frolov E."/>
            <person name="Bonch-Osmolovskaya E.A."/>
            <person name="Tourova T.P."/>
            <person name="Chernych N.A."/>
            <person name="Lebedinsky A.V."/>
        </authorList>
    </citation>
    <scope>NUCLEOTIDE SEQUENCE [LARGE SCALE GENOMIC DNA]</scope>
    <source>
        <strain evidence="2 3">SR</strain>
    </source>
</reference>
<evidence type="ECO:0000256" key="1">
    <source>
        <dbReference type="SAM" id="MobiDB-lite"/>
    </source>
</evidence>
<feature type="region of interest" description="Disordered" evidence="1">
    <location>
        <begin position="59"/>
        <end position="91"/>
    </location>
</feature>
<evidence type="ECO:0000313" key="3">
    <source>
        <dbReference type="Proteomes" id="UP000256329"/>
    </source>
</evidence>
<dbReference type="AlphaFoldDB" id="A0A3D8P1E9"/>
<keyword evidence="3" id="KW-1185">Reference proteome</keyword>
<feature type="compositionally biased region" description="Basic and acidic residues" evidence="1">
    <location>
        <begin position="74"/>
        <end position="83"/>
    </location>
</feature>
<accession>A0A3D8P1E9</accession>
<sequence>MERRTLRQLDVRLPEDHPIFWVPVEKRAEIARLLLSLSELFLDLLERVERLEKRVEKIEAKEEGAPKKQSGFSNRDKKNRVEIDPAAFLDI</sequence>